<protein>
    <submittedName>
        <fullName evidence="9">Thiol-disulfide oxidoreductase YkuV</fullName>
        <ecNumber evidence="9">1.8.-.-</ecNumber>
    </submittedName>
</protein>
<feature type="transmembrane region" description="Helical" evidence="7">
    <location>
        <begin position="264"/>
        <end position="284"/>
    </location>
</feature>
<dbReference type="Gene3D" id="2.60.120.260">
    <property type="entry name" value="Galactose-binding domain-like"/>
    <property type="match status" value="1"/>
</dbReference>
<keyword evidence="4 7" id="KW-1133">Transmembrane helix</keyword>
<evidence type="ECO:0000256" key="6">
    <source>
        <dbReference type="SAM" id="MobiDB-lite"/>
    </source>
</evidence>
<sequence length="678" mass="70806">METLILIGLLGGLITGISPCILPMLPVIFFAGGVEGARERSADASDDADPDTPDGEHARDGAAQPVAAATSGGGVDPALFAGAPPVRVGRGGRVVTGAAAGRGPVSVPISGDTLPDAADAGDTGAGSVAPAGIPGDADVSRRRAARSWRPYLVIAGLVVSFSVFTLLGSLILGALGLPQDLLRWLGIGLLVAIGVGMIVPRFEEVLERPFLRVAAWGSRRGPSQDRGAFLLGLGLGVLYVPCAGPVLAAITVAGATGDIGPGTVALTVSFAVGAAIPLLVFALAGRRVAERVRGFQRHQRGIRVAGGAVMIALAGALALNLPAQLQRALPDYTGTLQERLDSSDAVDEALGLGGIVTDTNRELSNCTSGSTELADCGTAPPLTGITQWLNTPGNAPVDLADLRGKVVLIDFWTYSCINCQRALPHVNAWYDAYADAGLEVIGVHTPEFAFERETRNVIAGAEDLGVDHPIAQDNSYSTWTGYRNRYWPAEYLIDADGTVRYLKFGEGDYATTEQHVRDLLRAADPTVELPEPTDIEDSTPDGSTTPETYLALNKVFNYSGPTAYGSGEREFEAPEEQPADTFSLAGTWEVDFQGATSVSDDARLRLGYRSTDVYAVLGGEGTVTARVLADDGTVRAEREIDVTGSPTLHDVLRGDSPTSGTVELDVPPGVTVYTFTFG</sequence>
<dbReference type="Proteomes" id="UP000076794">
    <property type="component" value="Chromosome"/>
</dbReference>
<feature type="transmembrane region" description="Helical" evidence="7">
    <location>
        <begin position="228"/>
        <end position="252"/>
    </location>
</feature>
<evidence type="ECO:0000313" key="10">
    <source>
        <dbReference type="Proteomes" id="UP000076794"/>
    </source>
</evidence>
<name>A0A161I976_9MICO</name>
<keyword evidence="10" id="KW-1185">Reference proteome</keyword>
<dbReference type="PANTHER" id="PTHR42852">
    <property type="entry name" value="THIOL:DISULFIDE INTERCHANGE PROTEIN DSBE"/>
    <property type="match status" value="1"/>
</dbReference>
<proteinExistence type="predicted"/>
<dbReference type="SUPFAM" id="SSF52833">
    <property type="entry name" value="Thioredoxin-like"/>
    <property type="match status" value="1"/>
</dbReference>
<dbReference type="GO" id="GO:0016209">
    <property type="term" value="F:antioxidant activity"/>
    <property type="evidence" value="ECO:0007669"/>
    <property type="project" value="InterPro"/>
</dbReference>
<evidence type="ECO:0000256" key="4">
    <source>
        <dbReference type="ARBA" id="ARBA00022989"/>
    </source>
</evidence>
<dbReference type="InterPro" id="IPR041017">
    <property type="entry name" value="Thioredoxin_10"/>
</dbReference>
<feature type="transmembrane region" description="Helical" evidence="7">
    <location>
        <begin position="304"/>
        <end position="323"/>
    </location>
</feature>
<dbReference type="Pfam" id="PF02683">
    <property type="entry name" value="DsbD_TM"/>
    <property type="match status" value="1"/>
</dbReference>
<dbReference type="GO" id="GO:0005886">
    <property type="term" value="C:plasma membrane"/>
    <property type="evidence" value="ECO:0007669"/>
    <property type="project" value="UniProtKB-SubCell"/>
</dbReference>
<dbReference type="InterPro" id="IPR036249">
    <property type="entry name" value="Thioredoxin-like_sf"/>
</dbReference>
<keyword evidence="5 7" id="KW-0472">Membrane</keyword>
<dbReference type="Pfam" id="PF17991">
    <property type="entry name" value="Thioredoxin_10"/>
    <property type="match status" value="1"/>
</dbReference>
<dbReference type="PROSITE" id="PS51352">
    <property type="entry name" value="THIOREDOXIN_2"/>
    <property type="match status" value="1"/>
</dbReference>
<dbReference type="OrthoDB" id="9811352at2"/>
<dbReference type="InterPro" id="IPR003834">
    <property type="entry name" value="Cyt_c_assmbl_TM_dom"/>
</dbReference>
<organism evidence="9 10">
    <name type="scientific">Isoptericola dokdonensis DS-3</name>
    <dbReference type="NCBI Taxonomy" id="1300344"/>
    <lineage>
        <taxon>Bacteria</taxon>
        <taxon>Bacillati</taxon>
        <taxon>Actinomycetota</taxon>
        <taxon>Actinomycetes</taxon>
        <taxon>Micrococcales</taxon>
        <taxon>Promicromonosporaceae</taxon>
        <taxon>Isoptericola</taxon>
    </lineage>
</organism>
<dbReference type="EMBL" id="CP014209">
    <property type="protein sequence ID" value="ANC32458.1"/>
    <property type="molecule type" value="Genomic_DNA"/>
</dbReference>
<accession>A0A161I976</accession>
<evidence type="ECO:0000256" key="7">
    <source>
        <dbReference type="SAM" id="Phobius"/>
    </source>
</evidence>
<feature type="region of interest" description="Disordered" evidence="6">
    <location>
        <begin position="40"/>
        <end position="71"/>
    </location>
</feature>
<feature type="transmembrane region" description="Helical" evidence="7">
    <location>
        <begin position="151"/>
        <end position="175"/>
    </location>
</feature>
<dbReference type="InterPro" id="IPR013766">
    <property type="entry name" value="Thioredoxin_domain"/>
</dbReference>
<feature type="transmembrane region" description="Helical" evidence="7">
    <location>
        <begin position="181"/>
        <end position="202"/>
    </location>
</feature>
<dbReference type="InterPro" id="IPR050553">
    <property type="entry name" value="Thioredoxin_ResA/DsbE_sf"/>
</dbReference>
<dbReference type="Gene3D" id="3.40.30.10">
    <property type="entry name" value="Glutaredoxin"/>
    <property type="match status" value="1"/>
</dbReference>
<dbReference type="InterPro" id="IPR000866">
    <property type="entry name" value="AhpC/TSA"/>
</dbReference>
<dbReference type="EC" id="1.8.-.-" evidence="9"/>
<feature type="transmembrane region" description="Helical" evidence="7">
    <location>
        <begin position="6"/>
        <end position="31"/>
    </location>
</feature>
<feature type="domain" description="Thioredoxin" evidence="8">
    <location>
        <begin position="373"/>
        <end position="528"/>
    </location>
</feature>
<evidence type="ECO:0000313" key="9">
    <source>
        <dbReference type="EMBL" id="ANC32458.1"/>
    </source>
</evidence>
<keyword evidence="9" id="KW-0560">Oxidoreductase</keyword>
<dbReference type="GO" id="GO:0017004">
    <property type="term" value="P:cytochrome complex assembly"/>
    <property type="evidence" value="ECO:0007669"/>
    <property type="project" value="InterPro"/>
</dbReference>
<evidence type="ECO:0000256" key="1">
    <source>
        <dbReference type="ARBA" id="ARBA00004651"/>
    </source>
</evidence>
<dbReference type="STRING" id="1300344.I598_2941"/>
<dbReference type="KEGG" id="ido:I598_2941"/>
<gene>
    <name evidence="9" type="primary">ykuV_2</name>
    <name evidence="9" type="ORF">I598_2941</name>
</gene>
<dbReference type="GO" id="GO:0016491">
    <property type="term" value="F:oxidoreductase activity"/>
    <property type="evidence" value="ECO:0007669"/>
    <property type="project" value="UniProtKB-KW"/>
</dbReference>
<evidence type="ECO:0000256" key="5">
    <source>
        <dbReference type="ARBA" id="ARBA00023136"/>
    </source>
</evidence>
<comment type="subcellular location">
    <subcellularLocation>
        <location evidence="1">Cell membrane</location>
        <topology evidence="1">Multi-pass membrane protein</topology>
    </subcellularLocation>
</comment>
<keyword evidence="2" id="KW-1003">Cell membrane</keyword>
<dbReference type="PATRIC" id="fig|1300344.3.peg.2960"/>
<evidence type="ECO:0000256" key="2">
    <source>
        <dbReference type="ARBA" id="ARBA00022475"/>
    </source>
</evidence>
<dbReference type="PANTHER" id="PTHR42852:SF13">
    <property type="entry name" value="PROTEIN DIPZ"/>
    <property type="match status" value="1"/>
</dbReference>
<dbReference type="RefSeq" id="WP_068203658.1">
    <property type="nucleotide sequence ID" value="NZ_CP014209.1"/>
</dbReference>
<keyword evidence="3 7" id="KW-0812">Transmembrane</keyword>
<evidence type="ECO:0000259" key="8">
    <source>
        <dbReference type="PROSITE" id="PS51352"/>
    </source>
</evidence>
<reference evidence="9 10" key="1">
    <citation type="submission" date="2016-01" db="EMBL/GenBank/DDBJ databases">
        <title>Complete genome sequence of a soil Actinobacterium, Isoptericola dokdonensis DS-3.</title>
        <authorList>
            <person name="Kwon S.-K."/>
            <person name="Kim J.F."/>
        </authorList>
    </citation>
    <scope>NUCLEOTIDE SEQUENCE [LARGE SCALE GENOMIC DNA]</scope>
    <source>
        <strain evidence="9 10">DS-3</strain>
    </source>
</reference>
<evidence type="ECO:0000256" key="3">
    <source>
        <dbReference type="ARBA" id="ARBA00022692"/>
    </source>
</evidence>
<dbReference type="AlphaFoldDB" id="A0A161I976"/>
<feature type="compositionally biased region" description="Acidic residues" evidence="6">
    <location>
        <begin position="44"/>
        <end position="53"/>
    </location>
</feature>
<dbReference type="Pfam" id="PF00578">
    <property type="entry name" value="AhpC-TSA"/>
    <property type="match status" value="1"/>
</dbReference>
<dbReference type="CDD" id="cd03012">
    <property type="entry name" value="TlpA_like_DipZ_like"/>
    <property type="match status" value="1"/>
</dbReference>